<protein>
    <submittedName>
        <fullName evidence="2">Uncharacterized protein</fullName>
    </submittedName>
</protein>
<evidence type="ECO:0000313" key="3">
    <source>
        <dbReference type="Proteomes" id="UP000078542"/>
    </source>
</evidence>
<feature type="compositionally biased region" description="Basic residues" evidence="1">
    <location>
        <begin position="12"/>
        <end position="26"/>
    </location>
</feature>
<gene>
    <name evidence="2" type="ORF">ALC62_02037</name>
</gene>
<evidence type="ECO:0000313" key="2">
    <source>
        <dbReference type="EMBL" id="KYN07001.1"/>
    </source>
</evidence>
<dbReference type="AlphaFoldDB" id="A0A151ING8"/>
<organism evidence="2 3">
    <name type="scientific">Cyphomyrmex costatus</name>
    <dbReference type="NCBI Taxonomy" id="456900"/>
    <lineage>
        <taxon>Eukaryota</taxon>
        <taxon>Metazoa</taxon>
        <taxon>Ecdysozoa</taxon>
        <taxon>Arthropoda</taxon>
        <taxon>Hexapoda</taxon>
        <taxon>Insecta</taxon>
        <taxon>Pterygota</taxon>
        <taxon>Neoptera</taxon>
        <taxon>Endopterygota</taxon>
        <taxon>Hymenoptera</taxon>
        <taxon>Apocrita</taxon>
        <taxon>Aculeata</taxon>
        <taxon>Formicoidea</taxon>
        <taxon>Formicidae</taxon>
        <taxon>Myrmicinae</taxon>
        <taxon>Cyphomyrmex</taxon>
    </lineage>
</organism>
<accession>A0A151ING8</accession>
<evidence type="ECO:0000256" key="1">
    <source>
        <dbReference type="SAM" id="MobiDB-lite"/>
    </source>
</evidence>
<name>A0A151ING8_9HYME</name>
<feature type="region of interest" description="Disordered" evidence="1">
    <location>
        <begin position="1"/>
        <end position="66"/>
    </location>
</feature>
<feature type="region of interest" description="Disordered" evidence="1">
    <location>
        <begin position="118"/>
        <end position="137"/>
    </location>
</feature>
<sequence length="313" mass="35227">MRATRTLDAGATKRRWPSNGGRHRYGRCATSTGARHRDGPRNAPTQKRAASPSASSRIGCLLSSGQRRRPIRHRSFNVAAVHVARAARGVSKERQIDYKVDNSKRVLRKEGRRIRQPRVTRRGGSGTCWNHAGDPSRGAPPLKLPGVSVHRGFCYHASSFKQNDQMEKSMSGRELPFRNYNSIVGDRLVPHPNDAICPITTSRVQVKGMLTLRKYLCTLHVFHCVKRTIIKKKLRGARCKEGRQCIHTALSHSANAENMSRQRTMAIRGRRLKSALQRILRLISIVDRPFAVCDQTNGRKSNENVVCNCDRIL</sequence>
<dbReference type="Proteomes" id="UP000078542">
    <property type="component" value="Unassembled WGS sequence"/>
</dbReference>
<proteinExistence type="predicted"/>
<keyword evidence="3" id="KW-1185">Reference proteome</keyword>
<reference evidence="2 3" key="1">
    <citation type="submission" date="2016-03" db="EMBL/GenBank/DDBJ databases">
        <title>Cyphomyrmex costatus WGS genome.</title>
        <authorList>
            <person name="Nygaard S."/>
            <person name="Hu H."/>
            <person name="Boomsma J."/>
            <person name="Zhang G."/>
        </authorList>
    </citation>
    <scope>NUCLEOTIDE SEQUENCE [LARGE SCALE GENOMIC DNA]</scope>
    <source>
        <strain evidence="2">MS0001</strain>
        <tissue evidence="2">Whole body</tissue>
    </source>
</reference>
<dbReference type="EMBL" id="KQ976933">
    <property type="protein sequence ID" value="KYN07001.1"/>
    <property type="molecule type" value="Genomic_DNA"/>
</dbReference>